<evidence type="ECO:0000256" key="4">
    <source>
        <dbReference type="ARBA" id="ARBA00022989"/>
    </source>
</evidence>
<evidence type="ECO:0000256" key="7">
    <source>
        <dbReference type="SAM" id="MobiDB-lite"/>
    </source>
</evidence>
<evidence type="ECO:0000256" key="5">
    <source>
        <dbReference type="ARBA" id="ARBA00023134"/>
    </source>
</evidence>
<comment type="subcellular location">
    <subcellularLocation>
        <location evidence="1">Membrane</location>
        <topology evidence="1">Multi-pass membrane protein</topology>
    </subcellularLocation>
</comment>
<feature type="region of interest" description="Disordered" evidence="7">
    <location>
        <begin position="387"/>
        <end position="411"/>
    </location>
</feature>
<dbReference type="PANTHER" id="PTHR43834:SF6">
    <property type="entry name" value="GTPASE DER"/>
    <property type="match status" value="1"/>
</dbReference>
<evidence type="ECO:0000259" key="8">
    <source>
        <dbReference type="Pfam" id="PF01926"/>
    </source>
</evidence>
<proteinExistence type="predicted"/>
<keyword evidence="2" id="KW-0812">Transmembrane</keyword>
<dbReference type="InterPro" id="IPR027417">
    <property type="entry name" value="P-loop_NTPase"/>
</dbReference>
<dbReference type="RefSeq" id="WP_126594211.1">
    <property type="nucleotide sequence ID" value="NZ_BIFQ01000001.1"/>
</dbReference>
<dbReference type="PANTHER" id="PTHR43834">
    <property type="entry name" value="GTPASE DER"/>
    <property type="match status" value="1"/>
</dbReference>
<dbReference type="Proteomes" id="UP000287224">
    <property type="component" value="Unassembled WGS sequence"/>
</dbReference>
<keyword evidence="6" id="KW-0472">Membrane</keyword>
<keyword evidence="3" id="KW-0547">Nucleotide-binding</keyword>
<dbReference type="InterPro" id="IPR005225">
    <property type="entry name" value="Small_GTP-bd"/>
</dbReference>
<reference evidence="10" key="1">
    <citation type="submission" date="2018-12" db="EMBL/GenBank/DDBJ databases">
        <title>Tengunoibacter tsumagoiensis gen. nov., sp. nov., Dictyobacter kobayashii sp. nov., D. alpinus sp. nov., and D. joshuensis sp. nov. and description of Dictyobacteraceae fam. nov. within the order Ktedonobacterales isolated from Tengu-no-mugimeshi.</title>
        <authorList>
            <person name="Wang C.M."/>
            <person name="Zheng Y."/>
            <person name="Sakai Y."/>
            <person name="Toyoda A."/>
            <person name="Minakuchi Y."/>
            <person name="Abe K."/>
            <person name="Yokota A."/>
            <person name="Yabe S."/>
        </authorList>
    </citation>
    <scope>NUCLEOTIDE SEQUENCE [LARGE SCALE GENOMIC DNA]</scope>
    <source>
        <strain evidence="10">S-27</strain>
    </source>
</reference>
<feature type="compositionally biased region" description="Basic and acidic residues" evidence="7">
    <location>
        <begin position="400"/>
        <end position="411"/>
    </location>
</feature>
<name>A0A401Z7P6_9CHLR</name>
<dbReference type="InterPro" id="IPR006073">
    <property type="entry name" value="GTP-bd"/>
</dbReference>
<accession>A0A401Z7P6</accession>
<keyword evidence="10" id="KW-1185">Reference proteome</keyword>
<dbReference type="Pfam" id="PF01926">
    <property type="entry name" value="MMR_HSR1"/>
    <property type="match status" value="1"/>
</dbReference>
<organism evidence="9 10">
    <name type="scientific">Dictyobacter aurantiacus</name>
    <dbReference type="NCBI Taxonomy" id="1936993"/>
    <lineage>
        <taxon>Bacteria</taxon>
        <taxon>Bacillati</taxon>
        <taxon>Chloroflexota</taxon>
        <taxon>Ktedonobacteria</taxon>
        <taxon>Ktedonobacterales</taxon>
        <taxon>Dictyobacteraceae</taxon>
        <taxon>Dictyobacter</taxon>
    </lineage>
</organism>
<dbReference type="EMBL" id="BIFQ01000001">
    <property type="protein sequence ID" value="GCE02874.1"/>
    <property type="molecule type" value="Genomic_DNA"/>
</dbReference>
<dbReference type="InterPro" id="IPR021147">
    <property type="entry name" value="DUF697"/>
</dbReference>
<keyword evidence="5" id="KW-0342">GTP-binding</keyword>
<feature type="domain" description="G" evidence="8">
    <location>
        <begin position="75"/>
        <end position="176"/>
    </location>
</feature>
<evidence type="ECO:0000256" key="1">
    <source>
        <dbReference type="ARBA" id="ARBA00004141"/>
    </source>
</evidence>
<evidence type="ECO:0000256" key="3">
    <source>
        <dbReference type="ARBA" id="ARBA00022741"/>
    </source>
</evidence>
<dbReference type="Pfam" id="PF05128">
    <property type="entry name" value="DUF697"/>
    <property type="match status" value="1"/>
</dbReference>
<gene>
    <name evidence="9" type="ORF">KDAU_02030</name>
</gene>
<dbReference type="AlphaFoldDB" id="A0A401Z7P6"/>
<evidence type="ECO:0000256" key="6">
    <source>
        <dbReference type="ARBA" id="ARBA00023136"/>
    </source>
</evidence>
<dbReference type="NCBIfam" id="TIGR00231">
    <property type="entry name" value="small_GTP"/>
    <property type="match status" value="1"/>
</dbReference>
<evidence type="ECO:0000313" key="9">
    <source>
        <dbReference type="EMBL" id="GCE02874.1"/>
    </source>
</evidence>
<dbReference type="SUPFAM" id="SSF52540">
    <property type="entry name" value="P-loop containing nucleoside triphosphate hydrolases"/>
    <property type="match status" value="1"/>
</dbReference>
<keyword evidence="4" id="KW-1133">Transmembrane helix</keyword>
<evidence type="ECO:0000313" key="10">
    <source>
        <dbReference type="Proteomes" id="UP000287224"/>
    </source>
</evidence>
<sequence length="411" mass="44840">MANKKFTNANADREKLRKDLAASILRERKQPKNFKELGLHTLRNLPANISMVQGLMKAVNWNLAQQEVLENLNNTVVIVGQPNTGKSTLFNTLKGQNLSPASSQAGTTRTLVRTDFGPFTLVDTPGHLPDVMESGMDQASVIVFLIDASKGLQAADRELYNVIKRFDKPTIVAVNKIDELRGGEGGDQLATEVAVQLEAPGVIPVSAKTGANIAEELIPVIIESSPEAALAIGRELPAYRRAAAQRIIRNSTLVSLAAGLEPIPFVDIPILLGTQIRLVLRLAALYGEQMDSADSRKHARELIATIAGGLGLRYLAQQAAKAVPFGGDFVAGAIAGAATWSIGQVALEYYEENKQLSPKRLQQLYKSFYHRFRKDTSPQDLKEQMIKEIETGKSEPLVQESDRRLLEEGKA</sequence>
<comment type="caution">
    <text evidence="9">The sequence shown here is derived from an EMBL/GenBank/DDBJ whole genome shotgun (WGS) entry which is preliminary data.</text>
</comment>
<dbReference type="GO" id="GO:0005525">
    <property type="term" value="F:GTP binding"/>
    <property type="evidence" value="ECO:0007669"/>
    <property type="project" value="UniProtKB-KW"/>
</dbReference>
<dbReference type="OrthoDB" id="9805918at2"/>
<evidence type="ECO:0000256" key="2">
    <source>
        <dbReference type="ARBA" id="ARBA00022692"/>
    </source>
</evidence>
<dbReference type="Gene3D" id="3.40.50.300">
    <property type="entry name" value="P-loop containing nucleotide triphosphate hydrolases"/>
    <property type="match status" value="1"/>
</dbReference>
<dbReference type="GO" id="GO:0016020">
    <property type="term" value="C:membrane"/>
    <property type="evidence" value="ECO:0007669"/>
    <property type="project" value="UniProtKB-SubCell"/>
</dbReference>
<protein>
    <recommendedName>
        <fullName evidence="8">G domain-containing protein</fullName>
    </recommendedName>
</protein>